<dbReference type="SUPFAM" id="SSF51569">
    <property type="entry name" value="Aldolase"/>
    <property type="match status" value="1"/>
</dbReference>
<dbReference type="GO" id="GO:0005737">
    <property type="term" value="C:cytoplasm"/>
    <property type="evidence" value="ECO:0007669"/>
    <property type="project" value="UniProtKB-SubCell"/>
</dbReference>
<dbReference type="Pfam" id="PF00793">
    <property type="entry name" value="DAHP_synth_1"/>
    <property type="match status" value="1"/>
</dbReference>
<dbReference type="PANTHER" id="PTHR21057">
    <property type="entry name" value="PHOSPHO-2-DEHYDRO-3-DEOXYHEPTONATE ALDOLASE"/>
    <property type="match status" value="1"/>
</dbReference>
<dbReference type="AlphaFoldDB" id="A0A953LAA3"/>
<evidence type="ECO:0000256" key="2">
    <source>
        <dbReference type="ARBA" id="ARBA00004756"/>
    </source>
</evidence>
<evidence type="ECO:0000256" key="8">
    <source>
        <dbReference type="ARBA" id="ARBA00049112"/>
    </source>
</evidence>
<comment type="pathway">
    <text evidence="2">Bacterial outer membrane biogenesis; lipopolysaccharide biosynthesis.</text>
</comment>
<evidence type="ECO:0000313" key="10">
    <source>
        <dbReference type="EMBL" id="MBY5957401.1"/>
    </source>
</evidence>
<keyword evidence="7 10" id="KW-0808">Transferase</keyword>
<keyword evidence="6" id="KW-0963">Cytoplasm</keyword>
<evidence type="ECO:0000313" key="11">
    <source>
        <dbReference type="Proteomes" id="UP000753961"/>
    </source>
</evidence>
<dbReference type="EMBL" id="JAHVHU010000005">
    <property type="protein sequence ID" value="MBY5957401.1"/>
    <property type="molecule type" value="Genomic_DNA"/>
</dbReference>
<evidence type="ECO:0000256" key="4">
    <source>
        <dbReference type="ARBA" id="ARBA00010499"/>
    </source>
</evidence>
<comment type="pathway">
    <text evidence="3">Carbohydrate biosynthesis; 3-deoxy-D-manno-octulosonate biosynthesis; 3-deoxy-D-manno-octulosonate from D-ribulose 5-phosphate: step 2/3.</text>
</comment>
<organism evidence="10 11">
    <name type="scientific">Membranihabitans marinus</name>
    <dbReference type="NCBI Taxonomy" id="1227546"/>
    <lineage>
        <taxon>Bacteria</taxon>
        <taxon>Pseudomonadati</taxon>
        <taxon>Bacteroidota</taxon>
        <taxon>Saprospiria</taxon>
        <taxon>Saprospirales</taxon>
        <taxon>Saprospiraceae</taxon>
        <taxon>Membranihabitans</taxon>
    </lineage>
</organism>
<evidence type="ECO:0000256" key="1">
    <source>
        <dbReference type="ARBA" id="ARBA00004496"/>
    </source>
</evidence>
<feature type="domain" description="DAHP synthetase I/KDSA" evidence="9">
    <location>
        <begin position="9"/>
        <end position="271"/>
    </location>
</feature>
<evidence type="ECO:0000256" key="5">
    <source>
        <dbReference type="ARBA" id="ARBA00012693"/>
    </source>
</evidence>
<dbReference type="RefSeq" id="WP_222578925.1">
    <property type="nucleotide sequence ID" value="NZ_JAHVHU010000005.1"/>
</dbReference>
<dbReference type="NCBIfam" id="NF003543">
    <property type="entry name" value="PRK05198.1"/>
    <property type="match status" value="1"/>
</dbReference>
<gene>
    <name evidence="10" type="primary">kdsA</name>
    <name evidence="10" type="ORF">KUV50_04580</name>
</gene>
<dbReference type="InterPro" id="IPR013785">
    <property type="entry name" value="Aldolase_TIM"/>
</dbReference>
<evidence type="ECO:0000256" key="6">
    <source>
        <dbReference type="ARBA" id="ARBA00022490"/>
    </source>
</evidence>
<dbReference type="InterPro" id="IPR006218">
    <property type="entry name" value="DAHP1/KDSA"/>
</dbReference>
<protein>
    <recommendedName>
        <fullName evidence="5">3-deoxy-8-phosphooctulonate synthase</fullName>
        <ecNumber evidence="5">2.5.1.55</ecNumber>
    </recommendedName>
</protein>
<dbReference type="GO" id="GO:0008676">
    <property type="term" value="F:3-deoxy-8-phosphooctulonate synthase activity"/>
    <property type="evidence" value="ECO:0007669"/>
    <property type="project" value="UniProtKB-EC"/>
</dbReference>
<dbReference type="Gene3D" id="3.20.20.70">
    <property type="entry name" value="Aldolase class I"/>
    <property type="match status" value="1"/>
</dbReference>
<sequence>MLSFDLRQRLFNSQQNSFFLLAGPCVVEDRTMVMEIATALQDITTELNIPFVFKASYKKANRSSLDSFTGIGDAKALEILAEVKSKLDLPIMTDVHSPEEAHRAGKIVDIIQIPAFLCRQTELLVAAANTPCIVNIKKGQFMSPEAMGFAVDKITQSENDFPMLTERGVTFGYHELLVDMRAIPVMQSFGYPVVLDCTHANQKPNQSSGTTGGRPQFIGTLARAGIAVGVDGLFIETHPKPNQALSDGANMLPLHEMKPLLQMLVKIRTAITE</sequence>
<keyword evidence="11" id="KW-1185">Reference proteome</keyword>
<comment type="subcellular location">
    <subcellularLocation>
        <location evidence="1">Cytoplasm</location>
    </subcellularLocation>
</comment>
<evidence type="ECO:0000256" key="7">
    <source>
        <dbReference type="ARBA" id="ARBA00022679"/>
    </source>
</evidence>
<reference evidence="10" key="1">
    <citation type="submission" date="2021-06" db="EMBL/GenBank/DDBJ databases">
        <title>44 bacteria genomes isolated from Dapeng, Shenzhen.</title>
        <authorList>
            <person name="Zheng W."/>
            <person name="Yu S."/>
            <person name="Huang Y."/>
        </authorList>
    </citation>
    <scope>NUCLEOTIDE SEQUENCE</scope>
    <source>
        <strain evidence="10">DP5N28-2</strain>
    </source>
</reference>
<dbReference type="NCBIfam" id="TIGR01362">
    <property type="entry name" value="KDO8P_synth"/>
    <property type="match status" value="1"/>
</dbReference>
<comment type="caution">
    <text evidence="10">The sequence shown here is derived from an EMBL/GenBank/DDBJ whole genome shotgun (WGS) entry which is preliminary data.</text>
</comment>
<evidence type="ECO:0000259" key="9">
    <source>
        <dbReference type="Pfam" id="PF00793"/>
    </source>
</evidence>
<accession>A0A953LAA3</accession>
<evidence type="ECO:0000256" key="3">
    <source>
        <dbReference type="ARBA" id="ARBA00004845"/>
    </source>
</evidence>
<comment type="similarity">
    <text evidence="4">Belongs to the KdsA family.</text>
</comment>
<comment type="catalytic activity">
    <reaction evidence="8">
        <text>D-arabinose 5-phosphate + phosphoenolpyruvate + H2O = 3-deoxy-alpha-D-manno-2-octulosonate-8-phosphate + phosphate</text>
        <dbReference type="Rhea" id="RHEA:14053"/>
        <dbReference type="ChEBI" id="CHEBI:15377"/>
        <dbReference type="ChEBI" id="CHEBI:43474"/>
        <dbReference type="ChEBI" id="CHEBI:57693"/>
        <dbReference type="ChEBI" id="CHEBI:58702"/>
        <dbReference type="ChEBI" id="CHEBI:85985"/>
        <dbReference type="EC" id="2.5.1.55"/>
    </reaction>
</comment>
<dbReference type="Proteomes" id="UP000753961">
    <property type="component" value="Unassembled WGS sequence"/>
</dbReference>
<dbReference type="EC" id="2.5.1.55" evidence="5"/>
<proteinExistence type="inferred from homology"/>
<name>A0A953LAA3_9BACT</name>
<dbReference type="InterPro" id="IPR006269">
    <property type="entry name" value="KDO8P_synthase"/>
</dbReference>